<dbReference type="Proteomes" id="UP001152797">
    <property type="component" value="Unassembled WGS sequence"/>
</dbReference>
<dbReference type="EMBL" id="CAMXCT020000237">
    <property type="protein sequence ID" value="CAL1129382.1"/>
    <property type="molecule type" value="Genomic_DNA"/>
</dbReference>
<evidence type="ECO:0000313" key="3">
    <source>
        <dbReference type="Proteomes" id="UP001152797"/>
    </source>
</evidence>
<dbReference type="AlphaFoldDB" id="A0A9P1BME1"/>
<evidence type="ECO:0000313" key="1">
    <source>
        <dbReference type="EMBL" id="CAI3976007.1"/>
    </source>
</evidence>
<dbReference type="EMBL" id="CAMXCT010000237">
    <property type="protein sequence ID" value="CAI3976007.1"/>
    <property type="molecule type" value="Genomic_DNA"/>
</dbReference>
<protein>
    <submittedName>
        <fullName evidence="1">Uncharacterized protein</fullName>
    </submittedName>
</protein>
<accession>A0A9P1BME1</accession>
<organism evidence="1">
    <name type="scientific">Cladocopium goreaui</name>
    <dbReference type="NCBI Taxonomy" id="2562237"/>
    <lineage>
        <taxon>Eukaryota</taxon>
        <taxon>Sar</taxon>
        <taxon>Alveolata</taxon>
        <taxon>Dinophyceae</taxon>
        <taxon>Suessiales</taxon>
        <taxon>Symbiodiniaceae</taxon>
        <taxon>Cladocopium</taxon>
    </lineage>
</organism>
<reference evidence="2" key="2">
    <citation type="submission" date="2024-04" db="EMBL/GenBank/DDBJ databases">
        <authorList>
            <person name="Chen Y."/>
            <person name="Shah S."/>
            <person name="Dougan E. K."/>
            <person name="Thang M."/>
            <person name="Chan C."/>
        </authorList>
    </citation>
    <scope>NUCLEOTIDE SEQUENCE [LARGE SCALE GENOMIC DNA]</scope>
</reference>
<evidence type="ECO:0000313" key="2">
    <source>
        <dbReference type="EMBL" id="CAL1129382.1"/>
    </source>
</evidence>
<reference evidence="1" key="1">
    <citation type="submission" date="2022-10" db="EMBL/GenBank/DDBJ databases">
        <authorList>
            <person name="Chen Y."/>
            <person name="Dougan E. K."/>
            <person name="Chan C."/>
            <person name="Rhodes N."/>
            <person name="Thang M."/>
        </authorList>
    </citation>
    <scope>NUCLEOTIDE SEQUENCE</scope>
</reference>
<proteinExistence type="predicted"/>
<gene>
    <name evidence="1" type="ORF">C1SCF055_LOCUS4267</name>
</gene>
<name>A0A9P1BME1_9DINO</name>
<dbReference type="OrthoDB" id="406588at2759"/>
<dbReference type="EMBL" id="CAMXCT030000237">
    <property type="protein sequence ID" value="CAL4763319.1"/>
    <property type="molecule type" value="Genomic_DNA"/>
</dbReference>
<comment type="caution">
    <text evidence="1">The sequence shown here is derived from an EMBL/GenBank/DDBJ whole genome shotgun (WGS) entry which is preliminary data.</text>
</comment>
<keyword evidence="3" id="KW-1185">Reference proteome</keyword>
<sequence>MDLHEIHCLFKDSAHAGDRRRKSQLCIAGVSQIHNKQFGFKNGTALLGTLGPVARARVNQLWTDNPESAPSPSVRVAQRGVPGTKEMLQKLLEGLDPPPDTKIFVVDLTLNRWNEWGRCLWELQRDRLKSEGQGLDWKFVSYVMKGDDEATSGIDQAISWIEGRSFSEWWDDCPEAGPKTRSKSDFCEQKPTLDILVVSGGKLKIPTAVLDSLQGQGESLQMEVEQWNSNHDLKLLATITSQNTRAKEDDRTLCAPVFAEGDNHLNFKRLVSLESLTVMTQGEFEAHVVRLGCIRAMGCADLFVVAGDNFQLWLLNPAANEVTCDAFEIFGFNVASYTEKAAGIARAESKEAIPFLLERDTDLLCLPGPTGKSLFCTAELACFLAQKQGITELSIADHALTPLVEDGTGAPRPFRYKVTCQGKVTCFEPKPLAPSADLMDLRGSMFGAYYLRNFDKLPASSMCRTLWEVSMDHCTVRPLKPKFWLTCSVKIPPQTALKLG</sequence>